<proteinExistence type="predicted"/>
<dbReference type="VEuPathDB" id="FungiDB:PC110_g19644"/>
<evidence type="ECO:0000313" key="1">
    <source>
        <dbReference type="EMBL" id="RAW23926.1"/>
    </source>
</evidence>
<name>A0A329RJR2_9STRA</name>
<sequence>MHFRLLECSCEACAEAGEAIAVKCSWRGKVVTCLETKIACIYEFGDQLATSETTKRKKLTLTQKGFCRELADQHLPPMRIRLALSRKFGTSLEDLSSLTTVQNLVNHYSRTYLENHDRLKELTAWIRAHAFNGSVQMTQSFAFGWNHDCNRRLVVGTARTRSRL</sequence>
<keyword evidence="2" id="KW-1185">Reference proteome</keyword>
<protein>
    <submittedName>
        <fullName evidence="1">Uncharacterized protein</fullName>
    </submittedName>
</protein>
<reference evidence="1 2" key="1">
    <citation type="submission" date="2018-01" db="EMBL/GenBank/DDBJ databases">
        <title>Draft genome of the strawberry crown rot pathogen Phytophthora cactorum.</title>
        <authorList>
            <person name="Armitage A.D."/>
            <person name="Lysoe E."/>
            <person name="Nellist C.F."/>
            <person name="Harrison R.J."/>
            <person name="Brurberg M.B."/>
        </authorList>
    </citation>
    <scope>NUCLEOTIDE SEQUENCE [LARGE SCALE GENOMIC DNA]</scope>
    <source>
        <strain evidence="1 2">10300</strain>
    </source>
</reference>
<dbReference type="EMBL" id="MJFZ01000965">
    <property type="protein sequence ID" value="RAW23926.1"/>
    <property type="molecule type" value="Genomic_DNA"/>
</dbReference>
<evidence type="ECO:0000313" key="2">
    <source>
        <dbReference type="Proteomes" id="UP000251314"/>
    </source>
</evidence>
<dbReference type="OrthoDB" id="10364256at2759"/>
<organism evidence="1 2">
    <name type="scientific">Phytophthora cactorum</name>
    <dbReference type="NCBI Taxonomy" id="29920"/>
    <lineage>
        <taxon>Eukaryota</taxon>
        <taxon>Sar</taxon>
        <taxon>Stramenopiles</taxon>
        <taxon>Oomycota</taxon>
        <taxon>Peronosporomycetes</taxon>
        <taxon>Peronosporales</taxon>
        <taxon>Peronosporaceae</taxon>
        <taxon>Phytophthora</taxon>
    </lineage>
</organism>
<dbReference type="AlphaFoldDB" id="A0A329RJR2"/>
<dbReference type="Proteomes" id="UP000251314">
    <property type="component" value="Unassembled WGS sequence"/>
</dbReference>
<comment type="caution">
    <text evidence="1">The sequence shown here is derived from an EMBL/GenBank/DDBJ whole genome shotgun (WGS) entry which is preliminary data.</text>
</comment>
<accession>A0A329RJR2</accession>
<gene>
    <name evidence="1" type="ORF">PC110_g19644</name>
</gene>